<evidence type="ECO:0000313" key="2">
    <source>
        <dbReference type="EMBL" id="KAA1261601.1"/>
    </source>
</evidence>
<organism evidence="2 3">
    <name type="scientific">Rubripirellula obstinata</name>
    <dbReference type="NCBI Taxonomy" id="406547"/>
    <lineage>
        <taxon>Bacteria</taxon>
        <taxon>Pseudomonadati</taxon>
        <taxon>Planctomycetota</taxon>
        <taxon>Planctomycetia</taxon>
        <taxon>Pirellulales</taxon>
        <taxon>Pirellulaceae</taxon>
        <taxon>Rubripirellula</taxon>
    </lineage>
</organism>
<protein>
    <submittedName>
        <fullName evidence="2">Uncharacterized protein</fullName>
    </submittedName>
</protein>
<feature type="compositionally biased region" description="Polar residues" evidence="1">
    <location>
        <begin position="43"/>
        <end position="54"/>
    </location>
</feature>
<evidence type="ECO:0000256" key="1">
    <source>
        <dbReference type="SAM" id="MobiDB-lite"/>
    </source>
</evidence>
<evidence type="ECO:0000313" key="3">
    <source>
        <dbReference type="Proteomes" id="UP000322699"/>
    </source>
</evidence>
<proteinExistence type="predicted"/>
<dbReference type="AlphaFoldDB" id="A0A5B1CMS3"/>
<dbReference type="Proteomes" id="UP000322699">
    <property type="component" value="Unassembled WGS sequence"/>
</dbReference>
<accession>A0A5B1CMS3</accession>
<gene>
    <name evidence="2" type="ORF">LF1_41520</name>
</gene>
<dbReference type="EMBL" id="VRLW01000001">
    <property type="protein sequence ID" value="KAA1261601.1"/>
    <property type="molecule type" value="Genomic_DNA"/>
</dbReference>
<keyword evidence="3" id="KW-1185">Reference proteome</keyword>
<name>A0A5B1CMS3_9BACT</name>
<reference evidence="2 3" key="1">
    <citation type="submission" date="2019-08" db="EMBL/GenBank/DDBJ databases">
        <title>Deep-cultivation of Planctomycetes and their phenomic and genomic characterization uncovers novel biology.</title>
        <authorList>
            <person name="Wiegand S."/>
            <person name="Jogler M."/>
            <person name="Boedeker C."/>
            <person name="Pinto D."/>
            <person name="Vollmers J."/>
            <person name="Rivas-Marin E."/>
            <person name="Kohn T."/>
            <person name="Peeters S.H."/>
            <person name="Heuer A."/>
            <person name="Rast P."/>
            <person name="Oberbeckmann S."/>
            <person name="Bunk B."/>
            <person name="Jeske O."/>
            <person name="Meyerdierks A."/>
            <person name="Storesund J.E."/>
            <person name="Kallscheuer N."/>
            <person name="Luecker S."/>
            <person name="Lage O.M."/>
            <person name="Pohl T."/>
            <person name="Merkel B.J."/>
            <person name="Hornburger P."/>
            <person name="Mueller R.-W."/>
            <person name="Bruemmer F."/>
            <person name="Labrenz M."/>
            <person name="Spormann A.M."/>
            <person name="Op Den Camp H."/>
            <person name="Overmann J."/>
            <person name="Amann R."/>
            <person name="Jetten M.S.M."/>
            <person name="Mascher T."/>
            <person name="Medema M.H."/>
            <person name="Devos D.P."/>
            <person name="Kaster A.-K."/>
            <person name="Ovreas L."/>
            <person name="Rohde M."/>
            <person name="Galperin M.Y."/>
            <person name="Jogler C."/>
        </authorList>
    </citation>
    <scope>NUCLEOTIDE SEQUENCE [LARGE SCALE GENOMIC DNA]</scope>
    <source>
        <strain evidence="2 3">LF1</strain>
    </source>
</reference>
<sequence>MLSRHQPATLRNSDGVLDRIADRYGEPIDWEQPKAPEICDSGQRASCVTSSPETKTGDPM</sequence>
<feature type="region of interest" description="Disordered" evidence="1">
    <location>
        <begin position="31"/>
        <end position="60"/>
    </location>
</feature>
<comment type="caution">
    <text evidence="2">The sequence shown here is derived from an EMBL/GenBank/DDBJ whole genome shotgun (WGS) entry which is preliminary data.</text>
</comment>